<dbReference type="OrthoDB" id="8902809at2"/>
<dbReference type="AlphaFoldDB" id="A0A643F795"/>
<reference evidence="3 4" key="1">
    <citation type="submission" date="2019-09" db="EMBL/GenBank/DDBJ databases">
        <title>Draft genome sequences of 48 bacterial type strains from the CCUG.</title>
        <authorList>
            <person name="Tunovic T."/>
            <person name="Pineiro-Iglesias B."/>
            <person name="Unosson C."/>
            <person name="Inganas E."/>
            <person name="Ohlen M."/>
            <person name="Cardew S."/>
            <person name="Jensie-Markopoulos S."/>
            <person name="Salva-Serra F."/>
            <person name="Jaen-Luchoro D."/>
            <person name="Karlsson R."/>
            <person name="Svensson-Stadler L."/>
            <person name="Chun J."/>
            <person name="Moore E."/>
        </authorList>
    </citation>
    <scope>NUCLEOTIDE SEQUENCE [LARGE SCALE GENOMIC DNA]</scope>
    <source>
        <strain evidence="3 4">CCUG 30977</strain>
    </source>
</reference>
<sequence>MFLTQFSSSLASSRRMGRGLALAGLSLLAGPAAWAAPAAASAPAPAVAASAVISPAKQALIDKLLTLWHPEQVAQMMVNRPAADAVQHSRIALQGRVSAEKLESTMKGITEDAQAYVDAATPLAAAAGKQAVRSTAVPMLANQFSEEELQALIALLESPVRQKFEKAAPDIEGAVGAEVARRAGPAIQPQLDKMKQEVAGKLRAAAMTR</sequence>
<dbReference type="RefSeq" id="WP_151125704.1">
    <property type="nucleotide sequence ID" value="NZ_CP088081.1"/>
</dbReference>
<keyword evidence="4" id="KW-1185">Reference proteome</keyword>
<evidence type="ECO:0000259" key="2">
    <source>
        <dbReference type="Pfam" id="PF09832"/>
    </source>
</evidence>
<feature type="chain" id="PRO_5024923579" evidence="1">
    <location>
        <begin position="36"/>
        <end position="209"/>
    </location>
</feature>
<protein>
    <submittedName>
        <fullName evidence="3">DUF2059 domain-containing protein</fullName>
    </submittedName>
</protein>
<dbReference type="Proteomes" id="UP000430120">
    <property type="component" value="Unassembled WGS sequence"/>
</dbReference>
<dbReference type="Pfam" id="PF09832">
    <property type="entry name" value="DUF2059"/>
    <property type="match status" value="1"/>
</dbReference>
<comment type="caution">
    <text evidence="3">The sequence shown here is derived from an EMBL/GenBank/DDBJ whole genome shotgun (WGS) entry which is preliminary data.</text>
</comment>
<dbReference type="EMBL" id="VZPB01000071">
    <property type="protein sequence ID" value="KAB0574661.1"/>
    <property type="molecule type" value="Genomic_DNA"/>
</dbReference>
<feature type="domain" description="DUF2059" evidence="2">
    <location>
        <begin position="132"/>
        <end position="190"/>
    </location>
</feature>
<evidence type="ECO:0000313" key="4">
    <source>
        <dbReference type="Proteomes" id="UP000430120"/>
    </source>
</evidence>
<evidence type="ECO:0000256" key="1">
    <source>
        <dbReference type="SAM" id="SignalP"/>
    </source>
</evidence>
<name>A0A643F795_IDEDE</name>
<gene>
    <name evidence="3" type="ORF">F7Q92_19290</name>
</gene>
<dbReference type="InterPro" id="IPR018637">
    <property type="entry name" value="DUF2059"/>
</dbReference>
<accession>A0A643F795</accession>
<organism evidence="3 4">
    <name type="scientific">Ideonella dechloratans</name>
    <dbReference type="NCBI Taxonomy" id="36863"/>
    <lineage>
        <taxon>Bacteria</taxon>
        <taxon>Pseudomonadati</taxon>
        <taxon>Pseudomonadota</taxon>
        <taxon>Betaproteobacteria</taxon>
        <taxon>Burkholderiales</taxon>
        <taxon>Sphaerotilaceae</taxon>
        <taxon>Ideonella</taxon>
    </lineage>
</organism>
<keyword evidence="1" id="KW-0732">Signal</keyword>
<proteinExistence type="predicted"/>
<feature type="signal peptide" evidence="1">
    <location>
        <begin position="1"/>
        <end position="35"/>
    </location>
</feature>
<evidence type="ECO:0000313" key="3">
    <source>
        <dbReference type="EMBL" id="KAB0574661.1"/>
    </source>
</evidence>